<dbReference type="Pfam" id="PF23858">
    <property type="entry name" value="DUF7220"/>
    <property type="match status" value="1"/>
</dbReference>
<keyword evidence="1" id="KW-0812">Transmembrane</keyword>
<organism evidence="2">
    <name type="scientific">Pseudomonas phage Arace01</name>
    <dbReference type="NCBI Taxonomy" id="3138526"/>
    <lineage>
        <taxon>Viruses</taxon>
    </lineage>
</organism>
<feature type="transmembrane region" description="Helical" evidence="1">
    <location>
        <begin position="12"/>
        <end position="32"/>
    </location>
</feature>
<protein>
    <submittedName>
        <fullName evidence="2">Uncharacterized protein</fullName>
    </submittedName>
</protein>
<sequence>MQSKRQSLIEILSGTAIGMLGSLLITLAILHMVDDKTVASFLTVGACTVWSLARGYCIRRYFNRSIVASRHEEALERIYVRASECDFHSRDMPLPEVLIIQDIAGRALEDD</sequence>
<gene>
    <name evidence="2" type="ORF">Arace01_00025</name>
</gene>
<name>A0AAU6W088_9VIRU</name>
<keyword evidence="1" id="KW-1133">Transmembrane helix</keyword>
<proteinExistence type="predicted"/>
<keyword evidence="1" id="KW-0472">Membrane</keyword>
<feature type="transmembrane region" description="Helical" evidence="1">
    <location>
        <begin position="38"/>
        <end position="57"/>
    </location>
</feature>
<dbReference type="InterPro" id="IPR055644">
    <property type="entry name" value="DUF7220"/>
</dbReference>
<evidence type="ECO:0000313" key="2">
    <source>
        <dbReference type="EMBL" id="XAI69693.1"/>
    </source>
</evidence>
<reference evidence="2" key="1">
    <citation type="journal article" date="2024" name="J. Gen. Virol.">
        <title>Novel phages of Pseudomonas syringae unveil numerous potential auxiliary metabolic genes.</title>
        <authorList>
            <person name="Feltin C."/>
            <person name="Garneau J.R."/>
            <person name="Morris C.E."/>
            <person name="Berard A."/>
            <person name="Torres-Barcelo C."/>
        </authorList>
    </citation>
    <scope>NUCLEOTIDE SEQUENCE</scope>
</reference>
<evidence type="ECO:0000256" key="1">
    <source>
        <dbReference type="SAM" id="Phobius"/>
    </source>
</evidence>
<accession>A0AAU6W088</accession>
<dbReference type="EMBL" id="PP179312">
    <property type="protein sequence ID" value="XAI69693.1"/>
    <property type="molecule type" value="Genomic_DNA"/>
</dbReference>